<dbReference type="EMBL" id="WJXW01000003">
    <property type="protein sequence ID" value="KAF9738132.1"/>
    <property type="molecule type" value="Genomic_DNA"/>
</dbReference>
<reference evidence="3" key="1">
    <citation type="journal article" date="2020" name="Mol. Plant Microbe Interact.">
        <title>Genome Sequence of the Biocontrol Agent Coniothyrium minitans strain Conio (IMI 134523).</title>
        <authorList>
            <person name="Patel D."/>
            <person name="Shittu T.A."/>
            <person name="Baroncelli R."/>
            <person name="Muthumeenakshi S."/>
            <person name="Osborne T.H."/>
            <person name="Janganan T.K."/>
            <person name="Sreenivasaprasad S."/>
        </authorList>
    </citation>
    <scope>NUCLEOTIDE SEQUENCE</scope>
    <source>
        <strain evidence="3">Conio</strain>
    </source>
</reference>
<evidence type="ECO:0000256" key="2">
    <source>
        <dbReference type="SAM" id="Phobius"/>
    </source>
</evidence>
<keyword evidence="2" id="KW-1133">Transmembrane helix</keyword>
<feature type="transmembrane region" description="Helical" evidence="2">
    <location>
        <begin position="71"/>
        <end position="93"/>
    </location>
</feature>
<keyword evidence="4" id="KW-1185">Reference proteome</keyword>
<feature type="region of interest" description="Disordered" evidence="1">
    <location>
        <begin position="18"/>
        <end position="61"/>
    </location>
</feature>
<evidence type="ECO:0000313" key="4">
    <source>
        <dbReference type="Proteomes" id="UP000756921"/>
    </source>
</evidence>
<keyword evidence="2" id="KW-0812">Transmembrane</keyword>
<dbReference type="Proteomes" id="UP000756921">
    <property type="component" value="Unassembled WGS sequence"/>
</dbReference>
<comment type="caution">
    <text evidence="3">The sequence shown here is derived from an EMBL/GenBank/DDBJ whole genome shotgun (WGS) entry which is preliminary data.</text>
</comment>
<dbReference type="AlphaFoldDB" id="A0A9P6GM13"/>
<sequence>MRPVGLYVCLLTPVGDPQPAATRPSHDSAAAHDPPPAYIPEREPLPPTYEDVSQANKSTPRRCSGLRDRTFLAVALTLVTAGIIASLAAVFTVQAKNRVRTVQSLVTASREMVLTWNIEARVCAYVYVVRSTYGDISRYLCFLYLFHGPGTPTISSG</sequence>
<evidence type="ECO:0000256" key="1">
    <source>
        <dbReference type="SAM" id="MobiDB-lite"/>
    </source>
</evidence>
<name>A0A9P6GM13_9PLEO</name>
<keyword evidence="2" id="KW-0472">Membrane</keyword>
<gene>
    <name evidence="3" type="ORF">PMIN01_03415</name>
</gene>
<accession>A0A9P6GM13</accession>
<evidence type="ECO:0000313" key="3">
    <source>
        <dbReference type="EMBL" id="KAF9738132.1"/>
    </source>
</evidence>
<organism evidence="3 4">
    <name type="scientific">Paraphaeosphaeria minitans</name>
    <dbReference type="NCBI Taxonomy" id="565426"/>
    <lineage>
        <taxon>Eukaryota</taxon>
        <taxon>Fungi</taxon>
        <taxon>Dikarya</taxon>
        <taxon>Ascomycota</taxon>
        <taxon>Pezizomycotina</taxon>
        <taxon>Dothideomycetes</taxon>
        <taxon>Pleosporomycetidae</taxon>
        <taxon>Pleosporales</taxon>
        <taxon>Massarineae</taxon>
        <taxon>Didymosphaeriaceae</taxon>
        <taxon>Paraphaeosphaeria</taxon>
    </lineage>
</organism>
<protein>
    <submittedName>
        <fullName evidence="3">Uncharacterized protein</fullName>
    </submittedName>
</protein>
<proteinExistence type="predicted"/>